<protein>
    <submittedName>
        <fullName evidence="3">Putative 23S rRNA ribose 2'-O-ribose methyltransferase</fullName>
    </submittedName>
</protein>
<dbReference type="Pfam" id="PF01728">
    <property type="entry name" value="FtsJ"/>
    <property type="match status" value="1"/>
</dbReference>
<dbReference type="Proteomes" id="UP000318437">
    <property type="component" value="Unassembled WGS sequence"/>
</dbReference>
<evidence type="ECO:0000313" key="3">
    <source>
        <dbReference type="EMBL" id="TWU21239.1"/>
    </source>
</evidence>
<organism evidence="3 4">
    <name type="scientific">Bythopirellula polymerisocia</name>
    <dbReference type="NCBI Taxonomy" id="2528003"/>
    <lineage>
        <taxon>Bacteria</taxon>
        <taxon>Pseudomonadati</taxon>
        <taxon>Planctomycetota</taxon>
        <taxon>Planctomycetia</taxon>
        <taxon>Pirellulales</taxon>
        <taxon>Lacipirellulaceae</taxon>
        <taxon>Bythopirellula</taxon>
    </lineage>
</organism>
<name>A0A5C6CEK6_9BACT</name>
<evidence type="ECO:0000259" key="2">
    <source>
        <dbReference type="Pfam" id="PF01728"/>
    </source>
</evidence>
<keyword evidence="3" id="KW-0489">Methyltransferase</keyword>
<gene>
    <name evidence="3" type="ORF">Pla144_46480</name>
</gene>
<evidence type="ECO:0000256" key="1">
    <source>
        <dbReference type="SAM" id="MobiDB-lite"/>
    </source>
</evidence>
<dbReference type="InterPro" id="IPR002877">
    <property type="entry name" value="RNA_MeTrfase_FtsJ_dom"/>
</dbReference>
<dbReference type="SUPFAM" id="SSF53335">
    <property type="entry name" value="S-adenosyl-L-methionine-dependent methyltransferases"/>
    <property type="match status" value="1"/>
</dbReference>
<proteinExistence type="predicted"/>
<keyword evidence="3" id="KW-0808">Transferase</keyword>
<dbReference type="OrthoDB" id="5290747at2"/>
<sequence>MSTTWHPQFLFTVCQTGAEAALKHEIAAQKLDLRPSYSRPGFVTFKFDQRCENPQGFQLRSTFARTWGFSLGKVSGAQASDLAFKSWQLPAMVEALTAIKPSDLHVWERDRVMPGEEGFEPGPTALAAEVDAALTACTPVESLRSHHFGQQGASQPNTWILDAVVVEPCEWWLGCHLASRRTACWIGGVPPIQQPEDAVSRAYLKMTEALEWSALPFVRGDICVELGCSPGGAAQALLEKGLFVVGIDPAEVDPLVAEHPSFLHVRRRSLDVPKRDFQRAKWLTADMNVAPGYTLEAVEDVVLNKTPSIRGLVLTLKLADWSMASQIGDLVKRVRSWGYRDVRTRHLAFNRQEFCLVALKSRAQRRIKRGTSQRRIRTDAPHQGVPGKMHVEKSE</sequence>
<dbReference type="Gene3D" id="3.40.50.150">
    <property type="entry name" value="Vaccinia Virus protein VP39"/>
    <property type="match status" value="1"/>
</dbReference>
<reference evidence="3 4" key="1">
    <citation type="submission" date="2019-02" db="EMBL/GenBank/DDBJ databases">
        <title>Deep-cultivation of Planctomycetes and their phenomic and genomic characterization uncovers novel biology.</title>
        <authorList>
            <person name="Wiegand S."/>
            <person name="Jogler M."/>
            <person name="Boedeker C."/>
            <person name="Pinto D."/>
            <person name="Vollmers J."/>
            <person name="Rivas-Marin E."/>
            <person name="Kohn T."/>
            <person name="Peeters S.H."/>
            <person name="Heuer A."/>
            <person name="Rast P."/>
            <person name="Oberbeckmann S."/>
            <person name="Bunk B."/>
            <person name="Jeske O."/>
            <person name="Meyerdierks A."/>
            <person name="Storesund J.E."/>
            <person name="Kallscheuer N."/>
            <person name="Luecker S."/>
            <person name="Lage O.M."/>
            <person name="Pohl T."/>
            <person name="Merkel B.J."/>
            <person name="Hornburger P."/>
            <person name="Mueller R.-W."/>
            <person name="Bruemmer F."/>
            <person name="Labrenz M."/>
            <person name="Spormann A.M."/>
            <person name="Op Den Camp H."/>
            <person name="Overmann J."/>
            <person name="Amann R."/>
            <person name="Jetten M.S.M."/>
            <person name="Mascher T."/>
            <person name="Medema M.H."/>
            <person name="Devos D.P."/>
            <person name="Kaster A.-K."/>
            <person name="Ovreas L."/>
            <person name="Rohde M."/>
            <person name="Galperin M.Y."/>
            <person name="Jogler C."/>
        </authorList>
    </citation>
    <scope>NUCLEOTIDE SEQUENCE [LARGE SCALE GENOMIC DNA]</scope>
    <source>
        <strain evidence="3 4">Pla144</strain>
    </source>
</reference>
<dbReference type="PANTHER" id="PTHR37524">
    <property type="entry name" value="RIBOSOMAL RNA LARGE SUBUNIT METHYLTRANSFERASE M"/>
    <property type="match status" value="1"/>
</dbReference>
<dbReference type="AlphaFoldDB" id="A0A5C6CEK6"/>
<dbReference type="InterPro" id="IPR029063">
    <property type="entry name" value="SAM-dependent_MTases_sf"/>
</dbReference>
<feature type="domain" description="Ribosomal RNA methyltransferase FtsJ" evidence="2">
    <location>
        <begin position="199"/>
        <end position="288"/>
    </location>
</feature>
<dbReference type="PANTHER" id="PTHR37524:SF2">
    <property type="entry name" value="RIBOSOMAL RNA METHYLTRANSFERASE FTSJ DOMAIN-CONTAINING PROTEIN"/>
    <property type="match status" value="1"/>
</dbReference>
<feature type="region of interest" description="Disordered" evidence="1">
    <location>
        <begin position="368"/>
        <end position="395"/>
    </location>
</feature>
<evidence type="ECO:0000313" key="4">
    <source>
        <dbReference type="Proteomes" id="UP000318437"/>
    </source>
</evidence>
<dbReference type="GO" id="GO:0032259">
    <property type="term" value="P:methylation"/>
    <property type="evidence" value="ECO:0007669"/>
    <property type="project" value="UniProtKB-KW"/>
</dbReference>
<keyword evidence="4" id="KW-1185">Reference proteome</keyword>
<accession>A0A5C6CEK6</accession>
<dbReference type="RefSeq" id="WP_146452883.1">
    <property type="nucleotide sequence ID" value="NZ_SJPS01000011.1"/>
</dbReference>
<dbReference type="GO" id="GO:0008168">
    <property type="term" value="F:methyltransferase activity"/>
    <property type="evidence" value="ECO:0007669"/>
    <property type="project" value="UniProtKB-KW"/>
</dbReference>
<dbReference type="EMBL" id="SJPS01000011">
    <property type="protein sequence ID" value="TWU21239.1"/>
    <property type="molecule type" value="Genomic_DNA"/>
</dbReference>
<comment type="caution">
    <text evidence="3">The sequence shown here is derived from an EMBL/GenBank/DDBJ whole genome shotgun (WGS) entry which is preliminary data.</text>
</comment>